<dbReference type="AlphaFoldDB" id="A0A194X7J3"/>
<name>A0A194X7J3_MOLSC</name>
<proteinExistence type="predicted"/>
<dbReference type="OrthoDB" id="408373at2759"/>
<dbReference type="EMBL" id="KQ947417">
    <property type="protein sequence ID" value="KUJ16069.1"/>
    <property type="molecule type" value="Genomic_DNA"/>
</dbReference>
<gene>
    <name evidence="1" type="ORF">LY89DRAFT_719714</name>
</gene>
<sequence>MSSSPVPLIRKAYADTTHGQIHYRYAHPPQNVAPKPTPLLFLHKSASSSASHTSLMIIYASRGYICYAPDMPGFGGSFDQSPEAISLIQSKDWHYLKNMGVGEDINLWQREAVDHIRAWKGRNLVYGAVWDQDAEILYADVKCKVLLMCARDDVLWKYFDHVKDLRSDVRAVEVAGGNFELDRDVEGIEKYWIEFLEGSFE</sequence>
<dbReference type="SUPFAM" id="SSF53474">
    <property type="entry name" value="alpha/beta-Hydrolases"/>
    <property type="match status" value="1"/>
</dbReference>
<protein>
    <recommendedName>
        <fullName evidence="3">Alpha/beta-hydrolase</fullName>
    </recommendedName>
</protein>
<evidence type="ECO:0000313" key="2">
    <source>
        <dbReference type="Proteomes" id="UP000070700"/>
    </source>
</evidence>
<dbReference type="InterPro" id="IPR029058">
    <property type="entry name" value="AB_hydrolase_fold"/>
</dbReference>
<organism evidence="1 2">
    <name type="scientific">Mollisia scopiformis</name>
    <name type="common">Conifer needle endophyte fungus</name>
    <name type="synonym">Phialocephala scopiformis</name>
    <dbReference type="NCBI Taxonomy" id="149040"/>
    <lineage>
        <taxon>Eukaryota</taxon>
        <taxon>Fungi</taxon>
        <taxon>Dikarya</taxon>
        <taxon>Ascomycota</taxon>
        <taxon>Pezizomycotina</taxon>
        <taxon>Leotiomycetes</taxon>
        <taxon>Helotiales</taxon>
        <taxon>Mollisiaceae</taxon>
        <taxon>Mollisia</taxon>
    </lineage>
</organism>
<evidence type="ECO:0000313" key="1">
    <source>
        <dbReference type="EMBL" id="KUJ16069.1"/>
    </source>
</evidence>
<dbReference type="GeneID" id="28828241"/>
<dbReference type="KEGG" id="psco:LY89DRAFT_719714"/>
<reference evidence="1 2" key="1">
    <citation type="submission" date="2015-10" db="EMBL/GenBank/DDBJ databases">
        <title>Full genome of DAOMC 229536 Phialocephala scopiformis, a fungal endophyte of spruce producing the potent anti-insectan compound rugulosin.</title>
        <authorList>
            <consortium name="DOE Joint Genome Institute"/>
            <person name="Walker A.K."/>
            <person name="Frasz S.L."/>
            <person name="Seifert K.A."/>
            <person name="Miller J.D."/>
            <person name="Mondo S.J."/>
            <person name="Labutti K."/>
            <person name="Lipzen A."/>
            <person name="Dockter R."/>
            <person name="Kennedy M."/>
            <person name="Grigoriev I.V."/>
            <person name="Spatafora J.W."/>
        </authorList>
    </citation>
    <scope>NUCLEOTIDE SEQUENCE [LARGE SCALE GENOMIC DNA]</scope>
    <source>
        <strain evidence="1 2">CBS 120377</strain>
    </source>
</reference>
<evidence type="ECO:0008006" key="3">
    <source>
        <dbReference type="Google" id="ProtNLM"/>
    </source>
</evidence>
<keyword evidence="2" id="KW-1185">Reference proteome</keyword>
<dbReference type="Proteomes" id="UP000070700">
    <property type="component" value="Unassembled WGS sequence"/>
</dbReference>
<accession>A0A194X7J3</accession>
<dbReference type="InParanoid" id="A0A194X7J3"/>
<dbReference type="RefSeq" id="XP_018070424.1">
    <property type="nucleotide sequence ID" value="XM_018218515.1"/>
</dbReference>
<dbReference type="Gene3D" id="3.40.50.1820">
    <property type="entry name" value="alpha/beta hydrolase"/>
    <property type="match status" value="1"/>
</dbReference>